<dbReference type="GO" id="GO:0006508">
    <property type="term" value="P:proteolysis"/>
    <property type="evidence" value="ECO:0007669"/>
    <property type="project" value="UniProtKB-KW"/>
</dbReference>
<accession>A0AAD9WAP5</accession>
<dbReference type="FunFam" id="3.40.390.10:FF:000074">
    <property type="entry name" value="Metalloprotease"/>
    <property type="match status" value="1"/>
</dbReference>
<dbReference type="PANTHER" id="PTHR11804">
    <property type="entry name" value="PROTEASE M3 THIMET OLIGOPEPTIDASE-RELATED"/>
    <property type="match status" value="1"/>
</dbReference>
<comment type="cofactor">
    <cofactor evidence="7">
        <name>Zn(2+)</name>
        <dbReference type="ChEBI" id="CHEBI:29105"/>
    </cofactor>
    <text evidence="7">Binds 1 zinc ion.</text>
</comment>
<sequence length="708" mass="80734">MSTTQPPPAFSKSPRSILNSAQRLVENVRRLQDELVRTITPSAATFSNVMLPLVHMENEFRSQANLLGFYSQVSEDEELREASTKAQMLFADFQAEAYLRQDIYRLVNAVRELHENLDPESALLVERIHDQHIQSGAAILDPEQRQRFRAIQGRLSQIRAGFLENINSDNEFICFTSEELDGVPTSIQSRLEKTEQEETFRVYLADPGDTAIMSYAKADTRRRLFTACQNRCSGNIPLLKEAVVLRHEAANLLGFPSHAALRLQGRMVKTAETVGAFLVDLREKLAPGGLDSLKALNDLKKSDTSHEGDEAQLEEEIKTWDLDFYRRLMMQQQVSLDGKRIMEYFPVQTTISRMLRQFSRLFGLRFAEITGVDKNVDIIWHEDVKIFSVYDDDAGGGNFLGYLYLDLYYRPGKSPQAACFSFQPGFVKEDGTRNHPVTALLCAFSRPTPKKPSLLRHFDVVTIFHELGHGIHDLVSKTKYARFHGPGGVAVDFGEMPSQMLEQWCWQPSQLKYLSFHYSNLDEDMLRSWQKENDGVSRPEVEMPHMMIAAIIRSRRLTFGPLFHLEQLHRAAFDLAINQVSSFEEAEAIDLTATWNRLGEEFGQTAHSDTNNDNKVSGHGYATHTHLVQDDYEAGYYAYLFSQVYAADLFYSHFEGYIMDSNLGRKLRHTILEKGGNQDEMESIVRFLGREPSSDAFNEHVLGVRRRG</sequence>
<dbReference type="InterPro" id="IPR024080">
    <property type="entry name" value="Neurolysin/TOP_N"/>
</dbReference>
<organism evidence="9 10">
    <name type="scientific">Phomopsis amygdali</name>
    <name type="common">Fusicoccum amygdali</name>
    <dbReference type="NCBI Taxonomy" id="1214568"/>
    <lineage>
        <taxon>Eukaryota</taxon>
        <taxon>Fungi</taxon>
        <taxon>Dikarya</taxon>
        <taxon>Ascomycota</taxon>
        <taxon>Pezizomycotina</taxon>
        <taxon>Sordariomycetes</taxon>
        <taxon>Sordariomycetidae</taxon>
        <taxon>Diaporthales</taxon>
        <taxon>Diaporthaceae</taxon>
        <taxon>Diaporthe</taxon>
    </lineage>
</organism>
<dbReference type="GO" id="GO:0004222">
    <property type="term" value="F:metalloendopeptidase activity"/>
    <property type="evidence" value="ECO:0007669"/>
    <property type="project" value="InterPro"/>
</dbReference>
<evidence type="ECO:0000256" key="3">
    <source>
        <dbReference type="ARBA" id="ARBA00022723"/>
    </source>
</evidence>
<keyword evidence="10" id="KW-1185">Reference proteome</keyword>
<comment type="caution">
    <text evidence="9">The sequence shown here is derived from an EMBL/GenBank/DDBJ whole genome shotgun (WGS) entry which is preliminary data.</text>
</comment>
<dbReference type="GO" id="GO:0006518">
    <property type="term" value="P:peptide metabolic process"/>
    <property type="evidence" value="ECO:0007669"/>
    <property type="project" value="TreeGrafter"/>
</dbReference>
<protein>
    <recommendedName>
        <fullName evidence="8">Peptidase M3A/M3B catalytic domain-containing protein</fullName>
    </recommendedName>
</protein>
<keyword evidence="5 7" id="KW-0862">Zinc</keyword>
<proteinExistence type="inferred from homology"/>
<keyword evidence="4 7" id="KW-0378">Hydrolase</keyword>
<evidence type="ECO:0000313" key="9">
    <source>
        <dbReference type="EMBL" id="KAK2616083.1"/>
    </source>
</evidence>
<evidence type="ECO:0000256" key="4">
    <source>
        <dbReference type="ARBA" id="ARBA00022801"/>
    </source>
</evidence>
<evidence type="ECO:0000256" key="1">
    <source>
        <dbReference type="ARBA" id="ARBA00006040"/>
    </source>
</evidence>
<dbReference type="EMBL" id="JAUJFL010000001">
    <property type="protein sequence ID" value="KAK2616083.1"/>
    <property type="molecule type" value="Genomic_DNA"/>
</dbReference>
<dbReference type="InterPro" id="IPR001567">
    <property type="entry name" value="Pept_M3A_M3B_dom"/>
</dbReference>
<evidence type="ECO:0000313" key="10">
    <source>
        <dbReference type="Proteomes" id="UP001265746"/>
    </source>
</evidence>
<evidence type="ECO:0000256" key="5">
    <source>
        <dbReference type="ARBA" id="ARBA00022833"/>
    </source>
</evidence>
<evidence type="ECO:0000256" key="7">
    <source>
        <dbReference type="RuleBase" id="RU003435"/>
    </source>
</evidence>
<dbReference type="Gene3D" id="1.20.1050.40">
    <property type="entry name" value="Endopeptidase. Chain P, domain 1"/>
    <property type="match status" value="1"/>
</dbReference>
<dbReference type="CDD" id="cd06455">
    <property type="entry name" value="M3A_TOP"/>
    <property type="match status" value="1"/>
</dbReference>
<comment type="similarity">
    <text evidence="1 7">Belongs to the peptidase M3 family.</text>
</comment>
<dbReference type="GO" id="GO:0005758">
    <property type="term" value="C:mitochondrial intermembrane space"/>
    <property type="evidence" value="ECO:0007669"/>
    <property type="project" value="TreeGrafter"/>
</dbReference>
<dbReference type="PANTHER" id="PTHR11804:SF84">
    <property type="entry name" value="SACCHAROLYSIN"/>
    <property type="match status" value="1"/>
</dbReference>
<keyword evidence="3 7" id="KW-0479">Metal-binding</keyword>
<keyword evidence="6 7" id="KW-0482">Metalloprotease</keyword>
<dbReference type="Gene3D" id="1.10.1370.10">
    <property type="entry name" value="Neurolysin, domain 3"/>
    <property type="match status" value="1"/>
</dbReference>
<dbReference type="InterPro" id="IPR045090">
    <property type="entry name" value="Pept_M3A_M3B"/>
</dbReference>
<dbReference type="Gene3D" id="3.40.390.10">
    <property type="entry name" value="Collagenase (Catalytic Domain)"/>
    <property type="match status" value="1"/>
</dbReference>
<reference evidence="9" key="1">
    <citation type="submission" date="2023-06" db="EMBL/GenBank/DDBJ databases">
        <authorList>
            <person name="Noh H."/>
        </authorList>
    </citation>
    <scope>NUCLEOTIDE SEQUENCE</scope>
    <source>
        <strain evidence="9">DUCC20226</strain>
    </source>
</reference>
<dbReference type="InterPro" id="IPR024077">
    <property type="entry name" value="Neurolysin/TOP_dom2"/>
</dbReference>
<keyword evidence="2 7" id="KW-0645">Protease</keyword>
<dbReference type="InterPro" id="IPR024079">
    <property type="entry name" value="MetalloPept_cat_dom_sf"/>
</dbReference>
<dbReference type="SUPFAM" id="SSF55486">
    <property type="entry name" value="Metalloproteases ('zincins'), catalytic domain"/>
    <property type="match status" value="1"/>
</dbReference>
<feature type="domain" description="Peptidase M3A/M3B catalytic" evidence="8">
    <location>
        <begin position="213"/>
        <end position="700"/>
    </location>
</feature>
<evidence type="ECO:0000256" key="2">
    <source>
        <dbReference type="ARBA" id="ARBA00022670"/>
    </source>
</evidence>
<dbReference type="AlphaFoldDB" id="A0AAD9WAP5"/>
<dbReference type="GO" id="GO:0046872">
    <property type="term" value="F:metal ion binding"/>
    <property type="evidence" value="ECO:0007669"/>
    <property type="project" value="UniProtKB-UniRule"/>
</dbReference>
<dbReference type="Proteomes" id="UP001265746">
    <property type="component" value="Unassembled WGS sequence"/>
</dbReference>
<name>A0AAD9WAP5_PHOAM</name>
<evidence type="ECO:0000256" key="6">
    <source>
        <dbReference type="ARBA" id="ARBA00023049"/>
    </source>
</evidence>
<gene>
    <name evidence="9" type="ORF">N8I77_002792</name>
</gene>
<evidence type="ECO:0000259" key="8">
    <source>
        <dbReference type="Pfam" id="PF01432"/>
    </source>
</evidence>
<dbReference type="Pfam" id="PF01432">
    <property type="entry name" value="Peptidase_M3"/>
    <property type="match status" value="1"/>
</dbReference>